<protein>
    <submittedName>
        <fullName evidence="17">Vesicle-trafficking protein SEC22b-B</fullName>
    </submittedName>
</protein>
<evidence type="ECO:0000256" key="1">
    <source>
        <dbReference type="ARBA" id="ARBA00004163"/>
    </source>
</evidence>
<evidence type="ECO:0000313" key="16">
    <source>
        <dbReference type="Proteomes" id="UP000515125"/>
    </source>
</evidence>
<dbReference type="OrthoDB" id="1719357at2759"/>
<evidence type="ECO:0000256" key="10">
    <source>
        <dbReference type="ARBA" id="ARBA00023054"/>
    </source>
</evidence>
<sequence>MCDVTFIARSSDGLLLCEAWSPHYSSSSSSSTYQQQQEQQRLKHQVKQVLQRLQGSTSQGAIDAGHLKFYYKMNRGITYFTVCAASYPRRLALCYLDEVCALFEDELTIAFGSRAVDFFAMIETIEAPYHFIKFERVLQKKRQEFADPGSSKALSRLNDSLAEVSDLMRQNIEEILQRGENLSDVGKKASDLKSASEKFKGLAKALSFRALVQQYAPLALVVLFFVTLLFWKLYL</sequence>
<evidence type="ECO:0000256" key="4">
    <source>
        <dbReference type="ARBA" id="ARBA00022448"/>
    </source>
</evidence>
<keyword evidence="9" id="KW-0333">Golgi apparatus</keyword>
<dbReference type="CDD" id="cd15866">
    <property type="entry name" value="R-SNARE_SEC22"/>
    <property type="match status" value="1"/>
</dbReference>
<keyword evidence="16" id="KW-1185">Reference proteome</keyword>
<evidence type="ECO:0000259" key="14">
    <source>
        <dbReference type="PROSITE" id="PS50859"/>
    </source>
</evidence>
<keyword evidence="6" id="KW-0256">Endoplasmic reticulum</keyword>
<dbReference type="RefSeq" id="XP_022592626.2">
    <property type="nucleotide sequence ID" value="XM_022732603.2"/>
</dbReference>
<organism evidence="16 17">
    <name type="scientific">Cyclospora cayetanensis</name>
    <dbReference type="NCBI Taxonomy" id="88456"/>
    <lineage>
        <taxon>Eukaryota</taxon>
        <taxon>Sar</taxon>
        <taxon>Alveolata</taxon>
        <taxon>Apicomplexa</taxon>
        <taxon>Conoidasida</taxon>
        <taxon>Coccidia</taxon>
        <taxon>Eucoccidiorida</taxon>
        <taxon>Eimeriorina</taxon>
        <taxon>Eimeriidae</taxon>
        <taxon>Cyclospora</taxon>
    </lineage>
</organism>
<evidence type="ECO:0000256" key="9">
    <source>
        <dbReference type="ARBA" id="ARBA00023034"/>
    </source>
</evidence>
<dbReference type="GO" id="GO:0000139">
    <property type="term" value="C:Golgi membrane"/>
    <property type="evidence" value="ECO:0007669"/>
    <property type="project" value="UniProtKB-SubCell"/>
</dbReference>
<proteinExistence type="inferred from homology"/>
<dbReference type="InterPro" id="IPR011012">
    <property type="entry name" value="Longin-like_dom_sf"/>
</dbReference>
<comment type="similarity">
    <text evidence="3">Belongs to the synaptobrevin family.</text>
</comment>
<dbReference type="PANTHER" id="PTHR45837">
    <property type="entry name" value="VESICLE-TRAFFICKING PROTEIN SEC22B"/>
    <property type="match status" value="1"/>
</dbReference>
<evidence type="ECO:0000313" key="17">
    <source>
        <dbReference type="RefSeq" id="XP_022592626.2"/>
    </source>
</evidence>
<dbReference type="SUPFAM" id="SSF64356">
    <property type="entry name" value="SNARE-like"/>
    <property type="match status" value="1"/>
</dbReference>
<evidence type="ECO:0000256" key="7">
    <source>
        <dbReference type="ARBA" id="ARBA00022927"/>
    </source>
</evidence>
<name>A0A6P5WE18_9EIME</name>
<feature type="transmembrane region" description="Helical" evidence="13">
    <location>
        <begin position="215"/>
        <end position="234"/>
    </location>
</feature>
<dbReference type="GO" id="GO:0006890">
    <property type="term" value="P:retrograde vesicle-mediated transport, Golgi to endoplasmic reticulum"/>
    <property type="evidence" value="ECO:0007669"/>
    <property type="project" value="InterPro"/>
</dbReference>
<dbReference type="InterPro" id="IPR044565">
    <property type="entry name" value="Sec22"/>
</dbReference>
<keyword evidence="5 13" id="KW-0812">Transmembrane</keyword>
<keyword evidence="7" id="KW-0653">Protein transport</keyword>
<evidence type="ECO:0000256" key="3">
    <source>
        <dbReference type="ARBA" id="ARBA00008025"/>
    </source>
</evidence>
<evidence type="ECO:0000259" key="15">
    <source>
        <dbReference type="PROSITE" id="PS50892"/>
    </source>
</evidence>
<dbReference type="InterPro" id="IPR010908">
    <property type="entry name" value="Longin_dom"/>
</dbReference>
<dbReference type="SUPFAM" id="SSF58038">
    <property type="entry name" value="SNARE fusion complex"/>
    <property type="match status" value="1"/>
</dbReference>
<dbReference type="GeneID" id="34619306"/>
<evidence type="ECO:0000256" key="2">
    <source>
        <dbReference type="ARBA" id="ARBA00004394"/>
    </source>
</evidence>
<dbReference type="Pfam" id="PF13774">
    <property type="entry name" value="Longin"/>
    <property type="match status" value="1"/>
</dbReference>
<dbReference type="GO" id="GO:0006888">
    <property type="term" value="P:endoplasmic reticulum to Golgi vesicle-mediated transport"/>
    <property type="evidence" value="ECO:0007669"/>
    <property type="project" value="InterPro"/>
</dbReference>
<dbReference type="CDD" id="cd14824">
    <property type="entry name" value="Longin"/>
    <property type="match status" value="1"/>
</dbReference>
<comment type="subcellular location">
    <subcellularLocation>
        <location evidence="1">Endoplasmic reticulum membrane</location>
        <topology evidence="1">Single-pass type IV membrane protein</topology>
    </subcellularLocation>
    <subcellularLocation>
        <location evidence="2">Golgi apparatus membrane</location>
    </subcellularLocation>
</comment>
<feature type="domain" description="V-SNARE coiled-coil homology" evidence="15">
    <location>
        <begin position="153"/>
        <end position="213"/>
    </location>
</feature>
<dbReference type="GO" id="GO:0005789">
    <property type="term" value="C:endoplasmic reticulum membrane"/>
    <property type="evidence" value="ECO:0007669"/>
    <property type="project" value="UniProtKB-SubCell"/>
</dbReference>
<dbReference type="Gene3D" id="3.30.450.50">
    <property type="entry name" value="Longin domain"/>
    <property type="match status" value="1"/>
</dbReference>
<dbReference type="GO" id="GO:0015031">
    <property type="term" value="P:protein transport"/>
    <property type="evidence" value="ECO:0007669"/>
    <property type="project" value="UniProtKB-KW"/>
</dbReference>
<keyword evidence="11 13" id="KW-0472">Membrane</keyword>
<dbReference type="AlphaFoldDB" id="A0A6P5WE18"/>
<evidence type="ECO:0000256" key="5">
    <source>
        <dbReference type="ARBA" id="ARBA00022692"/>
    </source>
</evidence>
<keyword evidence="10 12" id="KW-0175">Coiled coil</keyword>
<keyword evidence="4" id="KW-0813">Transport</keyword>
<reference evidence="17" key="1">
    <citation type="submission" date="2025-08" db="UniProtKB">
        <authorList>
            <consortium name="RefSeq"/>
        </authorList>
    </citation>
    <scope>IDENTIFICATION</scope>
</reference>
<feature type="domain" description="Longin" evidence="14">
    <location>
        <begin position="6"/>
        <end position="138"/>
    </location>
</feature>
<keyword evidence="8 13" id="KW-1133">Transmembrane helix</keyword>
<evidence type="ECO:0000256" key="12">
    <source>
        <dbReference type="PROSITE-ProRule" id="PRU00290"/>
    </source>
</evidence>
<evidence type="ECO:0000256" key="6">
    <source>
        <dbReference type="ARBA" id="ARBA00022824"/>
    </source>
</evidence>
<dbReference type="Gene3D" id="1.20.5.110">
    <property type="match status" value="1"/>
</dbReference>
<dbReference type="PROSITE" id="PS50892">
    <property type="entry name" value="V_SNARE"/>
    <property type="match status" value="1"/>
</dbReference>
<dbReference type="PROSITE" id="PS50859">
    <property type="entry name" value="LONGIN"/>
    <property type="match status" value="1"/>
</dbReference>
<dbReference type="InterPro" id="IPR042855">
    <property type="entry name" value="V_SNARE_CC"/>
</dbReference>
<gene>
    <name evidence="17" type="primary">LOC34619306</name>
</gene>
<dbReference type="Pfam" id="PF00957">
    <property type="entry name" value="Synaptobrevin"/>
    <property type="match status" value="1"/>
</dbReference>
<evidence type="ECO:0000256" key="13">
    <source>
        <dbReference type="SAM" id="Phobius"/>
    </source>
</evidence>
<evidence type="ECO:0000256" key="11">
    <source>
        <dbReference type="ARBA" id="ARBA00023136"/>
    </source>
</evidence>
<evidence type="ECO:0000256" key="8">
    <source>
        <dbReference type="ARBA" id="ARBA00022989"/>
    </source>
</evidence>
<accession>A0A6P5WE18</accession>
<dbReference type="GO" id="GO:0005484">
    <property type="term" value="F:SNAP receptor activity"/>
    <property type="evidence" value="ECO:0007669"/>
    <property type="project" value="InterPro"/>
</dbReference>
<dbReference type="Proteomes" id="UP000515125">
    <property type="component" value="Unplaced"/>
</dbReference>
<dbReference type="SMART" id="SM01270">
    <property type="entry name" value="Longin"/>
    <property type="match status" value="1"/>
</dbReference>